<evidence type="ECO:0000256" key="3">
    <source>
        <dbReference type="ARBA" id="ARBA00022801"/>
    </source>
</evidence>
<dbReference type="SUPFAM" id="SSF52096">
    <property type="entry name" value="ClpP/crotonase"/>
    <property type="match status" value="1"/>
</dbReference>
<evidence type="ECO:0000256" key="4">
    <source>
        <dbReference type="ARBA" id="ARBA00022825"/>
    </source>
</evidence>
<keyword evidence="4 5" id="KW-0720">Serine protease</keyword>
<dbReference type="InterPro" id="IPR041489">
    <property type="entry name" value="PDZ_6"/>
</dbReference>
<protein>
    <submittedName>
        <fullName evidence="8">Carboxyl-terminal protease</fullName>
    </submittedName>
</protein>
<dbReference type="AlphaFoldDB" id="A0A2H3NUI0"/>
<dbReference type="InterPro" id="IPR004447">
    <property type="entry name" value="Peptidase_S41A"/>
</dbReference>
<dbReference type="PANTHER" id="PTHR32060">
    <property type="entry name" value="TAIL-SPECIFIC PROTEASE"/>
    <property type="match status" value="1"/>
</dbReference>
<dbReference type="SMART" id="SM00245">
    <property type="entry name" value="TSPc"/>
    <property type="match status" value="1"/>
</dbReference>
<feature type="region of interest" description="Disordered" evidence="6">
    <location>
        <begin position="365"/>
        <end position="393"/>
    </location>
</feature>
<sequence length="551" mass="60800">MLRVVRTLLIALVLVGIGVVAGQALERVYGWGEPPAAYAMLAEAVRTVEAEYVDEVPSQMLSESALRSLLSGLDPHSTYISADRMKRVQESFEAEFEGIGVTYERIRAASAPDTAVVVFVIPGGPSDEAGLRSGDRLVRTDSTSLVGLPDRRIQSLLKGPRGTTVNITVRRPGTASPITHEVSRDRIPLNTVDAAYMLDATTGYIKLNRFARTTHREVRDALMQLKDDGMRRLVFDMRNNAGGLMRMAERVADEFLHDDQLVVAARGRDGAVLDEYRTERAGLFEEGPMMVLVNGRSASASEIVAGALHDHSRALVVGQRTYGKGLVQRQYELQDGSGLRLTIARFYTPSGRAIQRPYETGAAVTRPAAYTDSTDADPSANRRGGGSGGIMPDRVIERDSLYQAAQRLIQHPPMRTAMRDWIDRNIRSLHDAWAGRPEAFLETYELPADVIDRLGGTRAGAAERSSAELALRETEPPGTYDRSSQDKYIQLTNTDRGTILLQNALTSMVARRLFGMAEWIRVQNKVDPTVQATNHLWPHATTRAQTYANRR</sequence>
<comment type="caution">
    <text evidence="8">The sequence shown here is derived from an EMBL/GenBank/DDBJ whole genome shotgun (WGS) entry which is preliminary data.</text>
</comment>
<comment type="similarity">
    <text evidence="1 5">Belongs to the peptidase S41A family.</text>
</comment>
<organism evidence="8 9">
    <name type="scientific">Longimonas halophila</name>
    <dbReference type="NCBI Taxonomy" id="1469170"/>
    <lineage>
        <taxon>Bacteria</taxon>
        <taxon>Pseudomonadati</taxon>
        <taxon>Rhodothermota</taxon>
        <taxon>Rhodothermia</taxon>
        <taxon>Rhodothermales</taxon>
        <taxon>Salisaetaceae</taxon>
        <taxon>Longimonas</taxon>
    </lineage>
</organism>
<dbReference type="GO" id="GO:0030288">
    <property type="term" value="C:outer membrane-bounded periplasmic space"/>
    <property type="evidence" value="ECO:0007669"/>
    <property type="project" value="TreeGrafter"/>
</dbReference>
<dbReference type="GO" id="GO:0008236">
    <property type="term" value="F:serine-type peptidase activity"/>
    <property type="evidence" value="ECO:0007669"/>
    <property type="project" value="UniProtKB-KW"/>
</dbReference>
<dbReference type="InterPro" id="IPR029045">
    <property type="entry name" value="ClpP/crotonase-like_dom_sf"/>
</dbReference>
<keyword evidence="2 5" id="KW-0645">Protease</keyword>
<dbReference type="CDD" id="cd06782">
    <property type="entry name" value="cpPDZ_CPP-like"/>
    <property type="match status" value="1"/>
</dbReference>
<dbReference type="Pfam" id="PF17820">
    <property type="entry name" value="PDZ_6"/>
    <property type="match status" value="1"/>
</dbReference>
<evidence type="ECO:0000313" key="9">
    <source>
        <dbReference type="Proteomes" id="UP000221024"/>
    </source>
</evidence>
<dbReference type="SMART" id="SM00228">
    <property type="entry name" value="PDZ"/>
    <property type="match status" value="1"/>
</dbReference>
<dbReference type="RefSeq" id="WP_098061736.1">
    <property type="nucleotide sequence ID" value="NZ_PDEP01000004.1"/>
</dbReference>
<dbReference type="Gene3D" id="2.30.42.10">
    <property type="match status" value="1"/>
</dbReference>
<accession>A0A2H3NUI0</accession>
<keyword evidence="3 5" id="KW-0378">Hydrolase</keyword>
<dbReference type="PANTHER" id="PTHR32060:SF30">
    <property type="entry name" value="CARBOXY-TERMINAL PROCESSING PROTEASE CTPA"/>
    <property type="match status" value="1"/>
</dbReference>
<name>A0A2H3NUI0_9BACT</name>
<dbReference type="InterPro" id="IPR001478">
    <property type="entry name" value="PDZ"/>
</dbReference>
<dbReference type="GO" id="GO:0007165">
    <property type="term" value="P:signal transduction"/>
    <property type="evidence" value="ECO:0007669"/>
    <property type="project" value="TreeGrafter"/>
</dbReference>
<evidence type="ECO:0000256" key="5">
    <source>
        <dbReference type="RuleBase" id="RU004404"/>
    </source>
</evidence>
<keyword evidence="9" id="KW-1185">Reference proteome</keyword>
<dbReference type="SUPFAM" id="SSF50156">
    <property type="entry name" value="PDZ domain-like"/>
    <property type="match status" value="1"/>
</dbReference>
<proteinExistence type="inferred from homology"/>
<dbReference type="GO" id="GO:0006508">
    <property type="term" value="P:proteolysis"/>
    <property type="evidence" value="ECO:0007669"/>
    <property type="project" value="UniProtKB-KW"/>
</dbReference>
<dbReference type="CDD" id="cd07560">
    <property type="entry name" value="Peptidase_S41_CPP"/>
    <property type="match status" value="1"/>
</dbReference>
<dbReference type="EMBL" id="PDEP01000004">
    <property type="protein sequence ID" value="PEN08011.1"/>
    <property type="molecule type" value="Genomic_DNA"/>
</dbReference>
<reference evidence="8 9" key="1">
    <citation type="submission" date="2017-10" db="EMBL/GenBank/DDBJ databases">
        <title>Draft genome of Longimonas halophila.</title>
        <authorList>
            <person name="Goh K.M."/>
            <person name="Shamsir M.S."/>
            <person name="Lim S.W."/>
        </authorList>
    </citation>
    <scope>NUCLEOTIDE SEQUENCE [LARGE SCALE GENOMIC DNA]</scope>
    <source>
        <strain evidence="8 9">KCTC 42399</strain>
    </source>
</reference>
<evidence type="ECO:0000259" key="7">
    <source>
        <dbReference type="PROSITE" id="PS50106"/>
    </source>
</evidence>
<dbReference type="Gene3D" id="3.90.226.10">
    <property type="entry name" value="2-enoyl-CoA Hydratase, Chain A, domain 1"/>
    <property type="match status" value="1"/>
</dbReference>
<dbReference type="NCBIfam" id="TIGR00225">
    <property type="entry name" value="prc"/>
    <property type="match status" value="1"/>
</dbReference>
<dbReference type="Gene3D" id="3.30.750.44">
    <property type="match status" value="1"/>
</dbReference>
<dbReference type="OrthoDB" id="9812068at2"/>
<evidence type="ECO:0000256" key="1">
    <source>
        <dbReference type="ARBA" id="ARBA00009179"/>
    </source>
</evidence>
<dbReference type="GO" id="GO:0004175">
    <property type="term" value="F:endopeptidase activity"/>
    <property type="evidence" value="ECO:0007669"/>
    <property type="project" value="TreeGrafter"/>
</dbReference>
<dbReference type="InterPro" id="IPR005151">
    <property type="entry name" value="Tail-specific_protease"/>
</dbReference>
<evidence type="ECO:0000256" key="2">
    <source>
        <dbReference type="ARBA" id="ARBA00022670"/>
    </source>
</evidence>
<dbReference type="Proteomes" id="UP000221024">
    <property type="component" value="Unassembled WGS sequence"/>
</dbReference>
<gene>
    <name evidence="8" type="ORF">CRI93_06095</name>
</gene>
<dbReference type="Pfam" id="PF03572">
    <property type="entry name" value="Peptidase_S41"/>
    <property type="match status" value="1"/>
</dbReference>
<dbReference type="PROSITE" id="PS50106">
    <property type="entry name" value="PDZ"/>
    <property type="match status" value="1"/>
</dbReference>
<evidence type="ECO:0000313" key="8">
    <source>
        <dbReference type="EMBL" id="PEN08011.1"/>
    </source>
</evidence>
<evidence type="ECO:0000256" key="6">
    <source>
        <dbReference type="SAM" id="MobiDB-lite"/>
    </source>
</evidence>
<dbReference type="InterPro" id="IPR036034">
    <property type="entry name" value="PDZ_sf"/>
</dbReference>
<feature type="domain" description="PDZ" evidence="7">
    <location>
        <begin position="85"/>
        <end position="172"/>
    </location>
</feature>